<comment type="caution">
    <text evidence="1">The sequence shown here is derived from an EMBL/GenBank/DDBJ whole genome shotgun (WGS) entry which is preliminary data.</text>
</comment>
<name>J9G832_9ZZZZ</name>
<dbReference type="AlphaFoldDB" id="J9G832"/>
<organism evidence="1">
    <name type="scientific">gut metagenome</name>
    <dbReference type="NCBI Taxonomy" id="749906"/>
    <lineage>
        <taxon>unclassified sequences</taxon>
        <taxon>metagenomes</taxon>
        <taxon>organismal metagenomes</taxon>
    </lineage>
</organism>
<accession>J9G832</accession>
<proteinExistence type="predicted"/>
<sequence>MDENAVNSYSAIYKDPEVLTTAGGGHNFASISAREAVTAKMIEFIKKQN</sequence>
<protein>
    <submittedName>
        <fullName evidence="1">Uncharacterized protein</fullName>
    </submittedName>
</protein>
<gene>
    <name evidence="1" type="ORF">EVA_13947</name>
</gene>
<reference evidence="1" key="1">
    <citation type="journal article" date="2012" name="PLoS ONE">
        <title>Gene sets for utilization of primary and secondary nutrition supplies in the distal gut of endangered iberian lynx.</title>
        <authorList>
            <person name="Alcaide M."/>
            <person name="Messina E."/>
            <person name="Richter M."/>
            <person name="Bargiela R."/>
            <person name="Peplies J."/>
            <person name="Huws S.A."/>
            <person name="Newbold C.J."/>
            <person name="Golyshin P.N."/>
            <person name="Simon M.A."/>
            <person name="Lopez G."/>
            <person name="Yakimov M.M."/>
            <person name="Ferrer M."/>
        </authorList>
    </citation>
    <scope>NUCLEOTIDE SEQUENCE</scope>
</reference>
<evidence type="ECO:0000313" key="1">
    <source>
        <dbReference type="EMBL" id="EJW97947.1"/>
    </source>
</evidence>
<dbReference type="EMBL" id="AMCI01004515">
    <property type="protein sequence ID" value="EJW97947.1"/>
    <property type="molecule type" value="Genomic_DNA"/>
</dbReference>